<dbReference type="Gene3D" id="1.20.5.340">
    <property type="match status" value="1"/>
</dbReference>
<gene>
    <name evidence="2" type="ORF">ACIPEN_20630</name>
</gene>
<accession>A0ABW8F4M8</accession>
<dbReference type="EMBL" id="JBIUZV010000016">
    <property type="protein sequence ID" value="MFJ3048248.1"/>
    <property type="molecule type" value="Genomic_DNA"/>
</dbReference>
<reference evidence="2 3" key="1">
    <citation type="submission" date="2024-10" db="EMBL/GenBank/DDBJ databases">
        <title>The Natural Products Discovery Center: Release of the First 8490 Sequenced Strains for Exploring Actinobacteria Biosynthetic Diversity.</title>
        <authorList>
            <person name="Kalkreuter E."/>
            <person name="Kautsar S.A."/>
            <person name="Yang D."/>
            <person name="Bader C.D."/>
            <person name="Teijaro C.N."/>
            <person name="Fluegel L."/>
            <person name="Davis C.M."/>
            <person name="Simpson J.R."/>
            <person name="Lauterbach L."/>
            <person name="Steele A.D."/>
            <person name="Gui C."/>
            <person name="Meng S."/>
            <person name="Li G."/>
            <person name="Viehrig K."/>
            <person name="Ye F."/>
            <person name="Su P."/>
            <person name="Kiefer A.F."/>
            <person name="Nichols A."/>
            <person name="Cepeda A.J."/>
            <person name="Yan W."/>
            <person name="Fan B."/>
            <person name="Jiang Y."/>
            <person name="Adhikari A."/>
            <person name="Zheng C.-J."/>
            <person name="Schuster L."/>
            <person name="Cowan T.M."/>
            <person name="Smanski M.J."/>
            <person name="Chevrette M.G."/>
            <person name="De Carvalho L.P.S."/>
            <person name="Shen B."/>
        </authorList>
    </citation>
    <scope>NUCLEOTIDE SEQUENCE [LARGE SCALE GENOMIC DNA]</scope>
    <source>
        <strain evidence="2 3">NPDC087045</strain>
    </source>
</reference>
<organism evidence="2 3">
    <name type="scientific">Herbaspirillum chlorophenolicum</name>
    <dbReference type="NCBI Taxonomy" id="211589"/>
    <lineage>
        <taxon>Bacteria</taxon>
        <taxon>Pseudomonadati</taxon>
        <taxon>Pseudomonadota</taxon>
        <taxon>Betaproteobacteria</taxon>
        <taxon>Burkholderiales</taxon>
        <taxon>Oxalobacteraceae</taxon>
        <taxon>Herbaspirillum</taxon>
    </lineage>
</organism>
<evidence type="ECO:0000256" key="1">
    <source>
        <dbReference type="SAM" id="Coils"/>
    </source>
</evidence>
<keyword evidence="1" id="KW-0175">Coiled coil</keyword>
<proteinExistence type="predicted"/>
<dbReference type="Proteomes" id="UP001617427">
    <property type="component" value="Unassembled WGS sequence"/>
</dbReference>
<feature type="coiled-coil region" evidence="1">
    <location>
        <begin position="5"/>
        <end position="60"/>
    </location>
</feature>
<dbReference type="RefSeq" id="WP_402703168.1">
    <property type="nucleotide sequence ID" value="NZ_JBIUZV010000016.1"/>
</dbReference>
<evidence type="ECO:0000313" key="3">
    <source>
        <dbReference type="Proteomes" id="UP001617427"/>
    </source>
</evidence>
<protein>
    <submittedName>
        <fullName evidence="2">DUF904 domain-containing protein</fullName>
    </submittedName>
</protein>
<name>A0ABW8F4M8_9BURK</name>
<sequence>MSSEFQQLADKVAQLAQLAQGLRDENAELRRHVKTLTEDNAQLNQRIDEAYQRVSAVLSELPAAAPAEPSETTAEAA</sequence>
<evidence type="ECO:0000313" key="2">
    <source>
        <dbReference type="EMBL" id="MFJ3048248.1"/>
    </source>
</evidence>
<keyword evidence="3" id="KW-1185">Reference proteome</keyword>
<comment type="caution">
    <text evidence="2">The sequence shown here is derived from an EMBL/GenBank/DDBJ whole genome shotgun (WGS) entry which is preliminary data.</text>
</comment>